<reference evidence="2 3" key="1">
    <citation type="submission" date="2018-11" db="EMBL/GenBank/DDBJ databases">
        <authorList>
            <consortium name="Pathogen Informatics"/>
        </authorList>
    </citation>
    <scope>NUCLEOTIDE SEQUENCE [LARGE SCALE GENOMIC DNA]</scope>
</reference>
<protein>
    <submittedName>
        <fullName evidence="2">Uncharacterized protein</fullName>
    </submittedName>
</protein>
<sequence>MKGRIFYPDEMRALTGCSREEYMLLKYLCSSIAEAAVVFYSPCCFWCSHASVGIDSSGSWRAFNRVVPAPSPGSAIAPSPAAPLPLLVMLDNGMKTLAPKKKLIVQMDELCKPMGMSIIAFVVGMAVLSVMALLLILLMIRMWPRCSGRLIAARKALKVTDVAAPIAIVAEEPGATTTKY</sequence>
<keyword evidence="1" id="KW-0472">Membrane</keyword>
<accession>A0A3P7KTX9</accession>
<dbReference type="Proteomes" id="UP000270094">
    <property type="component" value="Unassembled WGS sequence"/>
</dbReference>
<proteinExistence type="predicted"/>
<evidence type="ECO:0000313" key="3">
    <source>
        <dbReference type="Proteomes" id="UP000270094"/>
    </source>
</evidence>
<keyword evidence="3" id="KW-1185">Reference proteome</keyword>
<dbReference type="EMBL" id="UYYB01018256">
    <property type="protein sequence ID" value="VDM70948.1"/>
    <property type="molecule type" value="Genomic_DNA"/>
</dbReference>
<organism evidence="2 3">
    <name type="scientific">Strongylus vulgaris</name>
    <name type="common">Blood worm</name>
    <dbReference type="NCBI Taxonomy" id="40348"/>
    <lineage>
        <taxon>Eukaryota</taxon>
        <taxon>Metazoa</taxon>
        <taxon>Ecdysozoa</taxon>
        <taxon>Nematoda</taxon>
        <taxon>Chromadorea</taxon>
        <taxon>Rhabditida</taxon>
        <taxon>Rhabditina</taxon>
        <taxon>Rhabditomorpha</taxon>
        <taxon>Strongyloidea</taxon>
        <taxon>Strongylidae</taxon>
        <taxon>Strongylus</taxon>
    </lineage>
</organism>
<evidence type="ECO:0000313" key="2">
    <source>
        <dbReference type="EMBL" id="VDM70948.1"/>
    </source>
</evidence>
<gene>
    <name evidence="2" type="ORF">SVUK_LOCUS5946</name>
</gene>
<name>A0A3P7KTX9_STRVU</name>
<keyword evidence="1" id="KW-1133">Transmembrane helix</keyword>
<feature type="transmembrane region" description="Helical" evidence="1">
    <location>
        <begin position="114"/>
        <end position="140"/>
    </location>
</feature>
<evidence type="ECO:0000256" key="1">
    <source>
        <dbReference type="SAM" id="Phobius"/>
    </source>
</evidence>
<dbReference type="AlphaFoldDB" id="A0A3P7KTX9"/>
<keyword evidence="1" id="KW-0812">Transmembrane</keyword>